<evidence type="ECO:0000313" key="1">
    <source>
        <dbReference type="EMBL" id="RHN68514.1"/>
    </source>
</evidence>
<dbReference type="AlphaFoldDB" id="A0A396IVW7"/>
<evidence type="ECO:0000313" key="2">
    <source>
        <dbReference type="Proteomes" id="UP000265566"/>
    </source>
</evidence>
<accession>A0A396IVW7</accession>
<gene>
    <name evidence="1" type="ORF">MtrunA17_Chr3g0114721</name>
</gene>
<comment type="caution">
    <text evidence="1">The sequence shown here is derived from an EMBL/GenBank/DDBJ whole genome shotgun (WGS) entry which is preliminary data.</text>
</comment>
<organism evidence="1 2">
    <name type="scientific">Medicago truncatula</name>
    <name type="common">Barrel medic</name>
    <name type="synonym">Medicago tribuloides</name>
    <dbReference type="NCBI Taxonomy" id="3880"/>
    <lineage>
        <taxon>Eukaryota</taxon>
        <taxon>Viridiplantae</taxon>
        <taxon>Streptophyta</taxon>
        <taxon>Embryophyta</taxon>
        <taxon>Tracheophyta</taxon>
        <taxon>Spermatophyta</taxon>
        <taxon>Magnoliopsida</taxon>
        <taxon>eudicotyledons</taxon>
        <taxon>Gunneridae</taxon>
        <taxon>Pentapetalae</taxon>
        <taxon>rosids</taxon>
        <taxon>fabids</taxon>
        <taxon>Fabales</taxon>
        <taxon>Fabaceae</taxon>
        <taxon>Papilionoideae</taxon>
        <taxon>50 kb inversion clade</taxon>
        <taxon>NPAAA clade</taxon>
        <taxon>Hologalegina</taxon>
        <taxon>IRL clade</taxon>
        <taxon>Trifolieae</taxon>
        <taxon>Medicago</taxon>
    </lineage>
</organism>
<protein>
    <submittedName>
        <fullName evidence="1">Uncharacterized protein</fullName>
    </submittedName>
</protein>
<dbReference type="EMBL" id="PSQE01000003">
    <property type="protein sequence ID" value="RHN68514.1"/>
    <property type="molecule type" value="Genomic_DNA"/>
</dbReference>
<dbReference type="Gramene" id="rna16877">
    <property type="protein sequence ID" value="RHN68514.1"/>
    <property type="gene ID" value="gene16877"/>
</dbReference>
<reference evidence="2" key="1">
    <citation type="journal article" date="2018" name="Nat. Plants">
        <title>Whole-genome landscape of Medicago truncatula symbiotic genes.</title>
        <authorList>
            <person name="Pecrix Y."/>
            <person name="Staton S.E."/>
            <person name="Sallet E."/>
            <person name="Lelandais-Briere C."/>
            <person name="Moreau S."/>
            <person name="Carrere S."/>
            <person name="Blein T."/>
            <person name="Jardinaud M.F."/>
            <person name="Latrasse D."/>
            <person name="Zouine M."/>
            <person name="Zahm M."/>
            <person name="Kreplak J."/>
            <person name="Mayjonade B."/>
            <person name="Satge C."/>
            <person name="Perez M."/>
            <person name="Cauet S."/>
            <person name="Marande W."/>
            <person name="Chantry-Darmon C."/>
            <person name="Lopez-Roques C."/>
            <person name="Bouchez O."/>
            <person name="Berard A."/>
            <person name="Debelle F."/>
            <person name="Munos S."/>
            <person name="Bendahmane A."/>
            <person name="Berges H."/>
            <person name="Niebel A."/>
            <person name="Buitink J."/>
            <person name="Frugier F."/>
            <person name="Benhamed M."/>
            <person name="Crespi M."/>
            <person name="Gouzy J."/>
            <person name="Gamas P."/>
        </authorList>
    </citation>
    <scope>NUCLEOTIDE SEQUENCE [LARGE SCALE GENOMIC DNA]</scope>
    <source>
        <strain evidence="2">cv. Jemalong A17</strain>
    </source>
</reference>
<dbReference type="Proteomes" id="UP000265566">
    <property type="component" value="Chromosome 3"/>
</dbReference>
<proteinExistence type="predicted"/>
<name>A0A396IVW7_MEDTR</name>
<sequence>MDGTRFGFDVASIHHLVSPPSMNTGSCPRLRRRSHLPLPLATLFIEAKNCGGGY</sequence>